<keyword evidence="3" id="KW-1185">Reference proteome</keyword>
<evidence type="ECO:0000313" key="2">
    <source>
        <dbReference type="EMBL" id="ORD97804.1"/>
    </source>
</evidence>
<dbReference type="VEuPathDB" id="MicrosporidiaDB:HERIO_338"/>
<keyword evidence="1" id="KW-0472">Membrane</keyword>
<reference evidence="2 3" key="1">
    <citation type="journal article" date="2017" name="Environ. Microbiol.">
        <title>Decay of the glycolytic pathway and adaptation to intranuclear parasitism within Enterocytozoonidae microsporidia.</title>
        <authorList>
            <person name="Wiredu Boakye D."/>
            <person name="Jaroenlak P."/>
            <person name="Prachumwat A."/>
            <person name="Williams T.A."/>
            <person name="Bateman K.S."/>
            <person name="Itsathitphaisarn O."/>
            <person name="Sritunyalucksana K."/>
            <person name="Paszkiewicz K.H."/>
            <person name="Moore K.A."/>
            <person name="Stentiford G.D."/>
            <person name="Williams B.A."/>
        </authorList>
    </citation>
    <scope>NUCLEOTIDE SEQUENCE [LARGE SCALE GENOMIC DNA]</scope>
    <source>
        <strain evidence="2 3">GB1</strain>
    </source>
</reference>
<keyword evidence="1" id="KW-0812">Transmembrane</keyword>
<gene>
    <name evidence="2" type="ORF">HERIO_338</name>
</gene>
<evidence type="ECO:0000313" key="3">
    <source>
        <dbReference type="Proteomes" id="UP000192356"/>
    </source>
</evidence>
<evidence type="ECO:0000256" key="1">
    <source>
        <dbReference type="SAM" id="Phobius"/>
    </source>
</evidence>
<proteinExistence type="predicted"/>
<accession>A0A1X0QDR9</accession>
<sequence>MSLKKINTAKKNKDWKKFLKISNILYIMYFIFYILIVTFIIIFYCVLFYNKEKLDKNTEFDFSKIIHSFVEYNDCIPSFEETKINNSNQEDQYVIETRYRLKYCSNLYQNKSSYCKREQYLLIKKPNSELDIENSENNNIHHLCKKTNKENINVIIEYSVFKNGMLKSFKDSFEKIFEYYKNDNDLNNIKEEIYGTLLFYQKIFNYDSNDKEKEKEKEKDNDKEKEKETREYYICIDCYKKLNDILEEVEKFANDCGKHTEGKTKNFVKFCYDEFVNKEVNVP</sequence>
<dbReference type="EMBL" id="LVKB01000009">
    <property type="protein sequence ID" value="ORD97804.1"/>
    <property type="molecule type" value="Genomic_DNA"/>
</dbReference>
<dbReference type="VEuPathDB" id="MicrosporidiaDB:A0H76_2161"/>
<comment type="caution">
    <text evidence="2">The sequence shown here is derived from an EMBL/GenBank/DDBJ whole genome shotgun (WGS) entry which is preliminary data.</text>
</comment>
<organism evidence="2 3">
    <name type="scientific">Hepatospora eriocheir</name>
    <dbReference type="NCBI Taxonomy" id="1081669"/>
    <lineage>
        <taxon>Eukaryota</taxon>
        <taxon>Fungi</taxon>
        <taxon>Fungi incertae sedis</taxon>
        <taxon>Microsporidia</taxon>
        <taxon>Hepatosporidae</taxon>
        <taxon>Hepatospora</taxon>
    </lineage>
</organism>
<name>A0A1X0QDR9_9MICR</name>
<protein>
    <submittedName>
        <fullName evidence="2">Uncharacterized protein</fullName>
    </submittedName>
</protein>
<feature type="transmembrane region" description="Helical" evidence="1">
    <location>
        <begin position="21"/>
        <end position="49"/>
    </location>
</feature>
<keyword evidence="1" id="KW-1133">Transmembrane helix</keyword>
<dbReference type="Proteomes" id="UP000192356">
    <property type="component" value="Unassembled WGS sequence"/>
</dbReference>
<dbReference type="AlphaFoldDB" id="A0A1X0QDR9"/>